<keyword evidence="5 9" id="KW-0175">Coiled coil</keyword>
<evidence type="ECO:0000256" key="1">
    <source>
        <dbReference type="ARBA" id="ARBA00004300"/>
    </source>
</evidence>
<feature type="non-terminal residue" evidence="13">
    <location>
        <position position="374"/>
    </location>
</feature>
<dbReference type="Gene3D" id="1.20.58.90">
    <property type="match status" value="1"/>
</dbReference>
<protein>
    <recommendedName>
        <fullName evidence="7">Centrosomal protein 57kDa-like protein 1</fullName>
    </recommendedName>
    <alternativeName>
        <fullName evidence="8">Cep57-related protein</fullName>
    </alternativeName>
</protein>
<comment type="similarity">
    <text evidence="2">Belongs to the translokin family.</text>
</comment>
<sequence>AFVNALKNLQQKIDQMELEKKQAKAKNQQLSHRVTNHQPVSSPYVEAALPTAGQPGPDGWNQEGEGGSGRQASAVSDQIWCLNGLFMLAEYTLKLQSVEAQCKILEKQFNYMRKMVEIGNKERKAVAEKQVLQESANQNSDVKSQGKKLERLEIEYSKLSRTQALADTKLAILEEKLQKETCQRLLVQEKAERLQRELDTSLRSPAWVKTEEKKTQTPRTAKNPPQQCQVVLLGQLKNKKMPFVAGKSTSPSHSVHANVQSVLHMMKHHQPWLCEQVSALHAPAGAIRRNLSGEFSSKPARKPQAGDQSLDSLSDLLLALQDELGQMSFEHQDLLRQLGVVQNREEKEDLKLELESLVSRMEEKGAQITKLRKH</sequence>
<evidence type="ECO:0000256" key="6">
    <source>
        <dbReference type="ARBA" id="ARBA00023212"/>
    </source>
</evidence>
<dbReference type="InterPro" id="IPR024957">
    <property type="entry name" value="Cep57_MT-bd_dom"/>
</dbReference>
<dbReference type="GO" id="GO:0043015">
    <property type="term" value="F:gamma-tubulin binding"/>
    <property type="evidence" value="ECO:0007669"/>
    <property type="project" value="InterPro"/>
</dbReference>
<keyword evidence="4" id="KW-0493">Microtubule</keyword>
<feature type="coiled-coil region" evidence="9">
    <location>
        <begin position="142"/>
        <end position="197"/>
    </location>
</feature>
<dbReference type="InterPro" id="IPR025913">
    <property type="entry name" value="Cep57_CLD"/>
</dbReference>
<comment type="caution">
    <text evidence="13">The sequence shown here is derived from an EMBL/GenBank/DDBJ whole genome shotgun (WGS) entry which is preliminary data.</text>
</comment>
<keyword evidence="6" id="KW-0206">Cytoskeleton</keyword>
<evidence type="ECO:0000256" key="2">
    <source>
        <dbReference type="ARBA" id="ARBA00008179"/>
    </source>
</evidence>
<dbReference type="InterPro" id="IPR051756">
    <property type="entry name" value="Centrosomal_MT-associated"/>
</dbReference>
<evidence type="ECO:0000259" key="11">
    <source>
        <dbReference type="Pfam" id="PF06657"/>
    </source>
</evidence>
<feature type="non-terminal residue" evidence="13">
    <location>
        <position position="1"/>
    </location>
</feature>
<dbReference type="GO" id="GO:0005813">
    <property type="term" value="C:centrosome"/>
    <property type="evidence" value="ECO:0007669"/>
    <property type="project" value="UniProtKB-SubCell"/>
</dbReference>
<feature type="region of interest" description="Disordered" evidence="10">
    <location>
        <begin position="48"/>
        <end position="70"/>
    </location>
</feature>
<dbReference type="GO" id="GO:0005874">
    <property type="term" value="C:microtubule"/>
    <property type="evidence" value="ECO:0007669"/>
    <property type="project" value="UniProtKB-KW"/>
</dbReference>
<dbReference type="Pfam" id="PF06657">
    <property type="entry name" value="Cep57_MT_bd"/>
    <property type="match status" value="1"/>
</dbReference>
<evidence type="ECO:0000256" key="5">
    <source>
        <dbReference type="ARBA" id="ARBA00023054"/>
    </source>
</evidence>
<dbReference type="GO" id="GO:0008017">
    <property type="term" value="F:microtubule binding"/>
    <property type="evidence" value="ECO:0007669"/>
    <property type="project" value="InterPro"/>
</dbReference>
<feature type="coiled-coil region" evidence="9">
    <location>
        <begin position="340"/>
        <end position="367"/>
    </location>
</feature>
<dbReference type="PANTHER" id="PTHR19336">
    <property type="entry name" value="UNCHARACTERIZED DUF1167"/>
    <property type="match status" value="1"/>
</dbReference>
<evidence type="ECO:0000313" key="13">
    <source>
        <dbReference type="EMBL" id="CAG03609.1"/>
    </source>
</evidence>
<dbReference type="EMBL" id="CAAE01014723">
    <property type="protein sequence ID" value="CAG03609.1"/>
    <property type="molecule type" value="Genomic_DNA"/>
</dbReference>
<evidence type="ECO:0000256" key="3">
    <source>
        <dbReference type="ARBA" id="ARBA00022490"/>
    </source>
</evidence>
<evidence type="ECO:0000256" key="9">
    <source>
        <dbReference type="SAM" id="Coils"/>
    </source>
</evidence>
<feature type="domain" description="Cep57 centrosome localisation" evidence="12">
    <location>
        <begin position="1"/>
        <end position="203"/>
    </location>
</feature>
<dbReference type="AlphaFoldDB" id="Q4S6X3"/>
<dbReference type="OrthoDB" id="76453at2759"/>
<comment type="subcellular location">
    <subcellularLocation>
        <location evidence="1">Cytoplasm</location>
        <location evidence="1">Cytoskeleton</location>
        <location evidence="1">Microtubule organizing center</location>
        <location evidence="1">Centrosome</location>
    </subcellularLocation>
</comment>
<name>Q4S6X3_TETNG</name>
<reference evidence="13" key="1">
    <citation type="journal article" date="2004" name="Nature">
        <title>Genome duplication in the teleost fish Tetraodon nigroviridis reveals the early vertebrate proto-karyotype.</title>
        <authorList>
            <person name="Jaillon O."/>
            <person name="Aury J.-M."/>
            <person name="Brunet F."/>
            <person name="Petit J.-L."/>
            <person name="Stange-Thomann N."/>
            <person name="Mauceli E."/>
            <person name="Bouneau L."/>
            <person name="Fischer C."/>
            <person name="Ozouf-Costaz C."/>
            <person name="Bernot A."/>
            <person name="Nicaud S."/>
            <person name="Jaffe D."/>
            <person name="Fisher S."/>
            <person name="Lutfalla G."/>
            <person name="Dossat C."/>
            <person name="Segurens B."/>
            <person name="Dasilva C."/>
            <person name="Salanoubat M."/>
            <person name="Levy M."/>
            <person name="Boudet N."/>
            <person name="Castellano S."/>
            <person name="Anthouard V."/>
            <person name="Jubin C."/>
            <person name="Castelli V."/>
            <person name="Katinka M."/>
            <person name="Vacherie B."/>
            <person name="Biemont C."/>
            <person name="Skalli Z."/>
            <person name="Cattolico L."/>
            <person name="Poulain J."/>
            <person name="De Berardinis V."/>
            <person name="Cruaud C."/>
            <person name="Duprat S."/>
            <person name="Brottier P."/>
            <person name="Coutanceau J.-P."/>
            <person name="Gouzy J."/>
            <person name="Parra G."/>
            <person name="Lardier G."/>
            <person name="Chapple C."/>
            <person name="McKernan K.J."/>
            <person name="McEwan P."/>
            <person name="Bosak S."/>
            <person name="Kellis M."/>
            <person name="Volff J.-N."/>
            <person name="Guigo R."/>
            <person name="Zody M.C."/>
            <person name="Mesirov J."/>
            <person name="Lindblad-Toh K."/>
            <person name="Birren B."/>
            <person name="Nusbaum C."/>
            <person name="Kahn D."/>
            <person name="Robinson-Rechavi M."/>
            <person name="Laudet V."/>
            <person name="Schachter V."/>
            <person name="Quetier F."/>
            <person name="Saurin W."/>
            <person name="Scarpelli C."/>
            <person name="Wincker P."/>
            <person name="Lander E.S."/>
            <person name="Weissenbach J."/>
            <person name="Roest Crollius H."/>
        </authorList>
    </citation>
    <scope>NUCLEOTIDE SEQUENCE [LARGE SCALE GENOMIC DNA]</scope>
</reference>
<evidence type="ECO:0000259" key="12">
    <source>
        <dbReference type="Pfam" id="PF14073"/>
    </source>
</evidence>
<proteinExistence type="inferred from homology"/>
<keyword evidence="3" id="KW-0963">Cytoplasm</keyword>
<dbReference type="GO" id="GO:0042802">
    <property type="term" value="F:identical protein binding"/>
    <property type="evidence" value="ECO:0007669"/>
    <property type="project" value="InterPro"/>
</dbReference>
<evidence type="ECO:0000256" key="4">
    <source>
        <dbReference type="ARBA" id="ARBA00022701"/>
    </source>
</evidence>
<organism evidence="13">
    <name type="scientific">Tetraodon nigroviridis</name>
    <name type="common">Spotted green pufferfish</name>
    <name type="synonym">Chelonodon nigroviridis</name>
    <dbReference type="NCBI Taxonomy" id="99883"/>
    <lineage>
        <taxon>Eukaryota</taxon>
        <taxon>Metazoa</taxon>
        <taxon>Chordata</taxon>
        <taxon>Craniata</taxon>
        <taxon>Vertebrata</taxon>
        <taxon>Euteleostomi</taxon>
        <taxon>Actinopterygii</taxon>
        <taxon>Neopterygii</taxon>
        <taxon>Teleostei</taxon>
        <taxon>Neoteleostei</taxon>
        <taxon>Acanthomorphata</taxon>
        <taxon>Eupercaria</taxon>
        <taxon>Tetraodontiformes</taxon>
        <taxon>Tetradontoidea</taxon>
        <taxon>Tetraodontidae</taxon>
        <taxon>Tetraodon</taxon>
    </lineage>
</organism>
<accession>Q4S6X3</accession>
<dbReference type="Pfam" id="PF14073">
    <property type="entry name" value="Cep57_CLD"/>
    <property type="match status" value="1"/>
</dbReference>
<reference evidence="13" key="2">
    <citation type="submission" date="2004-02" db="EMBL/GenBank/DDBJ databases">
        <authorList>
            <consortium name="Genoscope"/>
            <consortium name="Whitehead Institute Centre for Genome Research"/>
        </authorList>
    </citation>
    <scope>NUCLEOTIDE SEQUENCE</scope>
</reference>
<evidence type="ECO:0000256" key="10">
    <source>
        <dbReference type="SAM" id="MobiDB-lite"/>
    </source>
</evidence>
<feature type="coiled-coil region" evidence="9">
    <location>
        <begin position="6"/>
        <end position="33"/>
    </location>
</feature>
<evidence type="ECO:0000256" key="8">
    <source>
        <dbReference type="ARBA" id="ARBA00042578"/>
    </source>
</evidence>
<dbReference type="KEGG" id="tng:GSTEN00023085G001"/>
<evidence type="ECO:0000256" key="7">
    <source>
        <dbReference type="ARBA" id="ARBA00041218"/>
    </source>
</evidence>
<dbReference type="PANTHER" id="PTHR19336:SF10">
    <property type="entry name" value="CENTROSOMAL PROTEIN CEP57L1"/>
    <property type="match status" value="1"/>
</dbReference>
<gene>
    <name evidence="13" type="ORF">GSTENG00023085001</name>
</gene>
<feature type="domain" description="Cep57 centrosome microtubule-binding" evidence="11">
    <location>
        <begin position="310"/>
        <end position="374"/>
    </location>
</feature>